<proteinExistence type="predicted"/>
<protein>
    <submittedName>
        <fullName evidence="1">RNA-directed DNA polymerase, eukaryota, reverse transcriptase zinc-binding domain protein</fullName>
    </submittedName>
</protein>
<dbReference type="GO" id="GO:0003964">
    <property type="term" value="F:RNA-directed DNA polymerase activity"/>
    <property type="evidence" value="ECO:0007669"/>
    <property type="project" value="UniProtKB-KW"/>
</dbReference>
<organism evidence="1">
    <name type="scientific">Tanacetum cinerariifolium</name>
    <name type="common">Dalmatian daisy</name>
    <name type="synonym">Chrysanthemum cinerariifolium</name>
    <dbReference type="NCBI Taxonomy" id="118510"/>
    <lineage>
        <taxon>Eukaryota</taxon>
        <taxon>Viridiplantae</taxon>
        <taxon>Streptophyta</taxon>
        <taxon>Embryophyta</taxon>
        <taxon>Tracheophyta</taxon>
        <taxon>Spermatophyta</taxon>
        <taxon>Magnoliopsida</taxon>
        <taxon>eudicotyledons</taxon>
        <taxon>Gunneridae</taxon>
        <taxon>Pentapetalae</taxon>
        <taxon>asterids</taxon>
        <taxon>campanulids</taxon>
        <taxon>Asterales</taxon>
        <taxon>Asteraceae</taxon>
        <taxon>Asteroideae</taxon>
        <taxon>Anthemideae</taxon>
        <taxon>Anthemidinae</taxon>
        <taxon>Tanacetum</taxon>
    </lineage>
</organism>
<dbReference type="PANTHER" id="PTHR33710:SF64">
    <property type="entry name" value="ENDONUCLEASE_EXONUCLEASE_PHOSPHATASE DOMAIN-CONTAINING PROTEIN"/>
    <property type="match status" value="1"/>
</dbReference>
<keyword evidence="1" id="KW-0695">RNA-directed DNA polymerase</keyword>
<gene>
    <name evidence="1" type="ORF">Tci_894474</name>
</gene>
<keyword evidence="1" id="KW-0808">Transferase</keyword>
<dbReference type="PANTHER" id="PTHR33710">
    <property type="entry name" value="BNAC02G09200D PROTEIN"/>
    <property type="match status" value="1"/>
</dbReference>
<sequence>MNKAGSKLSKLDRFLISEGVMEDILDIKVTAIERLWSDHSPILLHSKKADFGPSPFKLYNSWLSKDGFDDIVKSTWDSIETSNGSNKINSHVKLRNLKNAIKKWQVDIRKIDRYQKSANLSKIHDIEKKIDDGSASIPDREKRIKLLQNINKIENLEALDL</sequence>
<dbReference type="EMBL" id="BKCJ011337672">
    <property type="protein sequence ID" value="GFD22505.1"/>
    <property type="molecule type" value="Genomic_DNA"/>
</dbReference>
<reference evidence="1" key="1">
    <citation type="journal article" date="2019" name="Sci. Rep.">
        <title>Draft genome of Tanacetum cinerariifolium, the natural source of mosquito coil.</title>
        <authorList>
            <person name="Yamashiro T."/>
            <person name="Shiraishi A."/>
            <person name="Satake H."/>
            <person name="Nakayama K."/>
        </authorList>
    </citation>
    <scope>NUCLEOTIDE SEQUENCE</scope>
</reference>
<evidence type="ECO:0000313" key="1">
    <source>
        <dbReference type="EMBL" id="GFD22505.1"/>
    </source>
</evidence>
<dbReference type="AlphaFoldDB" id="A0A699UHN8"/>
<accession>A0A699UHN8</accession>
<feature type="non-terminal residue" evidence="1">
    <location>
        <position position="161"/>
    </location>
</feature>
<comment type="caution">
    <text evidence="1">The sequence shown here is derived from an EMBL/GenBank/DDBJ whole genome shotgun (WGS) entry which is preliminary data.</text>
</comment>
<name>A0A699UHN8_TANCI</name>
<keyword evidence="1" id="KW-0548">Nucleotidyltransferase</keyword>